<dbReference type="KEGG" id="hrr:HZS55_18815"/>
<dbReference type="RefSeq" id="WP_179909087.1">
    <property type="nucleotide sequence ID" value="NZ_CP058910.1"/>
</dbReference>
<evidence type="ECO:0000313" key="3">
    <source>
        <dbReference type="Proteomes" id="UP000509667"/>
    </source>
</evidence>
<reference evidence="2 3" key="1">
    <citation type="submission" date="2020-07" db="EMBL/GenBank/DDBJ databases">
        <title>Halosimplex pelagicum sp. nov. and Halosimplex rubrum sp. nov., isolated from salted brown alga Laminaria, and emended description of the genus Halosimplex.</title>
        <authorList>
            <person name="Cui H."/>
        </authorList>
    </citation>
    <scope>NUCLEOTIDE SEQUENCE [LARGE SCALE GENOMIC DNA]</scope>
    <source>
        <strain evidence="2 3">R27</strain>
    </source>
</reference>
<dbReference type="Proteomes" id="UP000509667">
    <property type="component" value="Chromosome"/>
</dbReference>
<dbReference type="SUPFAM" id="SSF56801">
    <property type="entry name" value="Acetyl-CoA synthetase-like"/>
    <property type="match status" value="1"/>
</dbReference>
<name>A0A7D5TEC2_9EURY</name>
<accession>A0A7D5TEC2</accession>
<proteinExistence type="predicted"/>
<feature type="region of interest" description="Disordered" evidence="1">
    <location>
        <begin position="219"/>
        <end position="240"/>
    </location>
</feature>
<dbReference type="Gene3D" id="3.40.50.12780">
    <property type="entry name" value="N-terminal domain of ligase-like"/>
    <property type="match status" value="1"/>
</dbReference>
<keyword evidence="3" id="KW-1185">Reference proteome</keyword>
<organism evidence="2 3">
    <name type="scientific">Halosimplex rubrum</name>
    <dbReference type="NCBI Taxonomy" id="869889"/>
    <lineage>
        <taxon>Archaea</taxon>
        <taxon>Methanobacteriati</taxon>
        <taxon>Methanobacteriota</taxon>
        <taxon>Stenosarchaea group</taxon>
        <taxon>Halobacteria</taxon>
        <taxon>Halobacteriales</taxon>
        <taxon>Haloarculaceae</taxon>
        <taxon>Halosimplex</taxon>
    </lineage>
</organism>
<gene>
    <name evidence="2" type="ORF">HZS55_18815</name>
</gene>
<protein>
    <submittedName>
        <fullName evidence="2">Acetyl-CoA synthetase</fullName>
    </submittedName>
</protein>
<evidence type="ECO:0000313" key="2">
    <source>
        <dbReference type="EMBL" id="QLH79216.1"/>
    </source>
</evidence>
<dbReference type="GeneID" id="56079960"/>
<dbReference type="InterPro" id="IPR042099">
    <property type="entry name" value="ANL_N_sf"/>
</dbReference>
<dbReference type="EMBL" id="CP058910">
    <property type="protein sequence ID" value="QLH79216.1"/>
    <property type="molecule type" value="Genomic_DNA"/>
</dbReference>
<evidence type="ECO:0000256" key="1">
    <source>
        <dbReference type="SAM" id="MobiDB-lite"/>
    </source>
</evidence>
<dbReference type="AlphaFoldDB" id="A0A7D5TEC2"/>
<sequence length="240" mass="25012">MDVIGDLVARERRTDELAVRTDSRAGSYSYEKYCTNAWKTGNILRHYGVRGGATVAVDAGDSLTPPPLLALFGASLLGAATHFDPGESPSAKALVVPAARADAYDPGPGTKTFVYGDVPDTPEFAHFEAEMWSENPTSPPDRVSPTDIALATAEEEFPHERLLTVAERIVEEYGLDGDDEVAVRAPLAEPGTVAAGVLAPLLAGGTVLVDRESTGTVAVASGDGAGALPEPVAIDPDDVL</sequence>
<dbReference type="OrthoDB" id="205088at2157"/>